<evidence type="ECO:0000256" key="1">
    <source>
        <dbReference type="SAM" id="MobiDB-lite"/>
    </source>
</evidence>
<name>A0A6G1EJN3_9ORYZ</name>
<dbReference type="Proteomes" id="UP000479710">
    <property type="component" value="Unassembled WGS sequence"/>
</dbReference>
<sequence length="286" mass="31707">MAKHLATPPKQQVHVVKKENNAHESSDTEDDYPNANHWMAHIFSGSTSYVSKKEYKKVECQVCTTSLGIVTKLAWSNVPVTFSDANHPAVYTTPRRYLRVVKPTIKNIKVAHVMIVGGSSINLLFVSALDAMGIPRSELKPSEQPSHGITLESSSKPLGKITLPVTFGEPDNFRIKQIMFDGRSTGRRTAADSLLTVARRRHRGHWGSSTYEADANISHEHLRLEAQLQDEEAYQRLWAECRRASPGERSTAYAGGGASRYAAFGKALLASWGCRRASKLSLEVFD</sequence>
<reference evidence="2 3" key="1">
    <citation type="submission" date="2019-11" db="EMBL/GenBank/DDBJ databases">
        <title>Whole genome sequence of Oryza granulata.</title>
        <authorList>
            <person name="Li W."/>
        </authorList>
    </citation>
    <scope>NUCLEOTIDE SEQUENCE [LARGE SCALE GENOMIC DNA]</scope>
    <source>
        <strain evidence="3">cv. Menghai</strain>
        <tissue evidence="2">Leaf</tissue>
    </source>
</reference>
<organism evidence="2 3">
    <name type="scientific">Oryza meyeriana var. granulata</name>
    <dbReference type="NCBI Taxonomy" id="110450"/>
    <lineage>
        <taxon>Eukaryota</taxon>
        <taxon>Viridiplantae</taxon>
        <taxon>Streptophyta</taxon>
        <taxon>Embryophyta</taxon>
        <taxon>Tracheophyta</taxon>
        <taxon>Spermatophyta</taxon>
        <taxon>Magnoliopsida</taxon>
        <taxon>Liliopsida</taxon>
        <taxon>Poales</taxon>
        <taxon>Poaceae</taxon>
        <taxon>BOP clade</taxon>
        <taxon>Oryzoideae</taxon>
        <taxon>Oryzeae</taxon>
        <taxon>Oryzinae</taxon>
        <taxon>Oryza</taxon>
        <taxon>Oryza meyeriana</taxon>
    </lineage>
</organism>
<feature type="compositionally biased region" description="Basic and acidic residues" evidence="1">
    <location>
        <begin position="16"/>
        <end position="26"/>
    </location>
</feature>
<comment type="caution">
    <text evidence="2">The sequence shown here is derived from an EMBL/GenBank/DDBJ whole genome shotgun (WGS) entry which is preliminary data.</text>
</comment>
<dbReference type="EMBL" id="SPHZ02000003">
    <property type="protein sequence ID" value="KAF0924624.1"/>
    <property type="molecule type" value="Genomic_DNA"/>
</dbReference>
<evidence type="ECO:0000313" key="2">
    <source>
        <dbReference type="EMBL" id="KAF0924624.1"/>
    </source>
</evidence>
<gene>
    <name evidence="2" type="ORF">E2562_010228</name>
</gene>
<dbReference type="AlphaFoldDB" id="A0A6G1EJN3"/>
<feature type="region of interest" description="Disordered" evidence="1">
    <location>
        <begin position="1"/>
        <end position="31"/>
    </location>
</feature>
<protein>
    <submittedName>
        <fullName evidence="2">Uncharacterized protein</fullName>
    </submittedName>
</protein>
<keyword evidence="3" id="KW-1185">Reference proteome</keyword>
<accession>A0A6G1EJN3</accession>
<dbReference type="OrthoDB" id="1937476at2759"/>
<proteinExistence type="predicted"/>
<evidence type="ECO:0000313" key="3">
    <source>
        <dbReference type="Proteomes" id="UP000479710"/>
    </source>
</evidence>